<dbReference type="SUPFAM" id="SSF55874">
    <property type="entry name" value="ATPase domain of HSP90 chaperone/DNA topoisomerase II/histidine kinase"/>
    <property type="match status" value="1"/>
</dbReference>
<dbReference type="AlphaFoldDB" id="A0A3D9IAG9"/>
<dbReference type="PANTHER" id="PTHR34220">
    <property type="entry name" value="SENSOR HISTIDINE KINASE YPDA"/>
    <property type="match status" value="1"/>
</dbReference>
<dbReference type="InterPro" id="IPR010559">
    <property type="entry name" value="Sig_transdc_His_kin_internal"/>
</dbReference>
<keyword evidence="5" id="KW-0597">Phosphoprotein</keyword>
<evidence type="ECO:0000256" key="8">
    <source>
        <dbReference type="ARBA" id="ARBA00022741"/>
    </source>
</evidence>
<dbReference type="Gene3D" id="3.30.450.20">
    <property type="entry name" value="PAS domain"/>
    <property type="match status" value="1"/>
</dbReference>
<dbReference type="RefSeq" id="WP_115993611.1">
    <property type="nucleotide sequence ID" value="NZ_QRDY01000008.1"/>
</dbReference>
<evidence type="ECO:0000256" key="5">
    <source>
        <dbReference type="ARBA" id="ARBA00022553"/>
    </source>
</evidence>
<dbReference type="InterPro" id="IPR004358">
    <property type="entry name" value="Sig_transdc_His_kin-like_C"/>
</dbReference>
<evidence type="ECO:0000256" key="6">
    <source>
        <dbReference type="ARBA" id="ARBA00022679"/>
    </source>
</evidence>
<dbReference type="Pfam" id="PF02518">
    <property type="entry name" value="HATPase_c"/>
    <property type="match status" value="1"/>
</dbReference>
<evidence type="ECO:0000259" key="15">
    <source>
        <dbReference type="PROSITE" id="PS50885"/>
    </source>
</evidence>
<dbReference type="Pfam" id="PF02743">
    <property type="entry name" value="dCache_1"/>
    <property type="match status" value="1"/>
</dbReference>
<proteinExistence type="predicted"/>
<evidence type="ECO:0000256" key="4">
    <source>
        <dbReference type="ARBA" id="ARBA00022475"/>
    </source>
</evidence>
<dbReference type="CDD" id="cd06225">
    <property type="entry name" value="HAMP"/>
    <property type="match status" value="1"/>
</dbReference>
<evidence type="ECO:0000313" key="17">
    <source>
        <dbReference type="Proteomes" id="UP000256869"/>
    </source>
</evidence>
<keyword evidence="4" id="KW-1003">Cell membrane</keyword>
<dbReference type="CDD" id="cd12912">
    <property type="entry name" value="PDC2_MCP_like"/>
    <property type="match status" value="1"/>
</dbReference>
<evidence type="ECO:0000256" key="3">
    <source>
        <dbReference type="ARBA" id="ARBA00012438"/>
    </source>
</evidence>
<dbReference type="Pfam" id="PF06580">
    <property type="entry name" value="His_kinase"/>
    <property type="match status" value="1"/>
</dbReference>
<dbReference type="SUPFAM" id="SSF158472">
    <property type="entry name" value="HAMP domain-like"/>
    <property type="match status" value="1"/>
</dbReference>
<dbReference type="GO" id="GO:0005524">
    <property type="term" value="F:ATP binding"/>
    <property type="evidence" value="ECO:0007669"/>
    <property type="project" value="UniProtKB-KW"/>
</dbReference>
<dbReference type="InterPro" id="IPR003660">
    <property type="entry name" value="HAMP_dom"/>
</dbReference>
<reference evidence="16 17" key="1">
    <citation type="submission" date="2018-07" db="EMBL/GenBank/DDBJ databases">
        <title>Genomic Encyclopedia of Type Strains, Phase III (KMG-III): the genomes of soil and plant-associated and newly described type strains.</title>
        <authorList>
            <person name="Whitman W."/>
        </authorList>
    </citation>
    <scope>NUCLEOTIDE SEQUENCE [LARGE SCALE GENOMIC DNA]</scope>
    <source>
        <strain evidence="16 17">CECT 8236</strain>
    </source>
</reference>
<dbReference type="PANTHER" id="PTHR34220:SF11">
    <property type="entry name" value="SENSOR PROTEIN KINASE HPTS"/>
    <property type="match status" value="1"/>
</dbReference>
<evidence type="ECO:0000256" key="9">
    <source>
        <dbReference type="ARBA" id="ARBA00022777"/>
    </source>
</evidence>
<protein>
    <recommendedName>
        <fullName evidence="3">histidine kinase</fullName>
        <ecNumber evidence="3">2.7.13.3</ecNumber>
    </recommendedName>
</protein>
<comment type="caution">
    <text evidence="16">The sequence shown here is derived from an EMBL/GenBank/DDBJ whole genome shotgun (WGS) entry which is preliminary data.</text>
</comment>
<dbReference type="InterPro" id="IPR036890">
    <property type="entry name" value="HATPase_C_sf"/>
</dbReference>
<dbReference type="GO" id="GO:0000155">
    <property type="term" value="F:phosphorelay sensor kinase activity"/>
    <property type="evidence" value="ECO:0007669"/>
    <property type="project" value="InterPro"/>
</dbReference>
<dbReference type="GO" id="GO:0005886">
    <property type="term" value="C:plasma membrane"/>
    <property type="evidence" value="ECO:0007669"/>
    <property type="project" value="UniProtKB-SubCell"/>
</dbReference>
<dbReference type="EC" id="2.7.13.3" evidence="3"/>
<dbReference type="Gene3D" id="3.30.565.10">
    <property type="entry name" value="Histidine kinase-like ATPase, C-terminal domain"/>
    <property type="match status" value="1"/>
</dbReference>
<dbReference type="EMBL" id="QRDY01000008">
    <property type="protein sequence ID" value="RED58635.1"/>
    <property type="molecule type" value="Genomic_DNA"/>
</dbReference>
<keyword evidence="7 14" id="KW-0812">Transmembrane</keyword>
<keyword evidence="12" id="KW-0902">Two-component regulatory system</keyword>
<evidence type="ECO:0000256" key="7">
    <source>
        <dbReference type="ARBA" id="ARBA00022692"/>
    </source>
</evidence>
<dbReference type="Pfam" id="PF00672">
    <property type="entry name" value="HAMP"/>
    <property type="match status" value="1"/>
</dbReference>
<evidence type="ECO:0000256" key="10">
    <source>
        <dbReference type="ARBA" id="ARBA00022840"/>
    </source>
</evidence>
<feature type="transmembrane region" description="Helical" evidence="14">
    <location>
        <begin position="298"/>
        <end position="319"/>
    </location>
</feature>
<dbReference type="OrthoDB" id="9776552at2"/>
<evidence type="ECO:0000256" key="2">
    <source>
        <dbReference type="ARBA" id="ARBA00004651"/>
    </source>
</evidence>
<dbReference type="PROSITE" id="PS50885">
    <property type="entry name" value="HAMP"/>
    <property type="match status" value="1"/>
</dbReference>
<dbReference type="InterPro" id="IPR033479">
    <property type="entry name" value="dCache_1"/>
</dbReference>
<keyword evidence="9 16" id="KW-0418">Kinase</keyword>
<evidence type="ECO:0000256" key="13">
    <source>
        <dbReference type="ARBA" id="ARBA00023136"/>
    </source>
</evidence>
<evidence type="ECO:0000256" key="1">
    <source>
        <dbReference type="ARBA" id="ARBA00000085"/>
    </source>
</evidence>
<accession>A0A3D9IAG9</accession>
<sequence length="595" mass="68560">MPRNLWMKFIKLSLTTKLIAVLIILITVPLLLISFFSYSNYTRSIQNNTVVYVNQISKNILQRVDQYVSDIKRVTGSQIYMQDIQVSLAKPDKSLDDNRKLQDFTKGLNSLKNDTEAVYIFDKYGSFYYATKGDSMRDDIVEQVARLQEEVKKANGSSIVISTQKLSSPTSGSYYFSVARELKNTNTLESIGMIIFDSNIRVIADAVSELDQVTHGQTIVIDDRNTVIYDSEQRWISTNLDNNPIVRLASGSEGRFHYKLDGRNYLCTYATSEVTGWKQIVLIPIDRLTEEAKSTRNVTLLLVALLIVAALFLSIWLTLKLTRPMRDLMRTMKQVNKDNLDVQFPVKHSDEFGILAKQFNSMIRRIRNLVEEVYHTQNRKREAELRSLQHQINPHFIYNTLEVIRMTAEVKQDYEISDMTYNLGELLRYGIIRGTEAVTFDKEIEHLEQYVTLQNYRFSKDIQLEVTVRERHVHYRMIKLLFQPIVENAILHGFETKDDDCRIRMTSEEDSSYVYFMIEDNGSGMDEDTLKGIRATIQSHGEPSDRSSIGIENVNERIRLHYGPQFGLRIESRIGSGTIVTIALPAVKEGEEENI</sequence>
<comment type="subcellular location">
    <subcellularLocation>
        <location evidence="2">Cell membrane</location>
        <topology evidence="2">Multi-pass membrane protein</topology>
    </subcellularLocation>
</comment>
<keyword evidence="11 14" id="KW-1133">Transmembrane helix</keyword>
<dbReference type="InterPro" id="IPR003594">
    <property type="entry name" value="HATPase_dom"/>
</dbReference>
<keyword evidence="17" id="KW-1185">Reference proteome</keyword>
<evidence type="ECO:0000256" key="14">
    <source>
        <dbReference type="SAM" id="Phobius"/>
    </source>
</evidence>
<feature type="domain" description="HAMP" evidence="15">
    <location>
        <begin position="319"/>
        <end position="371"/>
    </location>
</feature>
<evidence type="ECO:0000313" key="16">
    <source>
        <dbReference type="EMBL" id="RED58635.1"/>
    </source>
</evidence>
<dbReference type="SMART" id="SM00387">
    <property type="entry name" value="HATPase_c"/>
    <property type="match status" value="1"/>
</dbReference>
<comment type="catalytic activity">
    <reaction evidence="1">
        <text>ATP + protein L-histidine = ADP + protein N-phospho-L-histidine.</text>
        <dbReference type="EC" id="2.7.13.3"/>
    </reaction>
</comment>
<keyword evidence="13 14" id="KW-0472">Membrane</keyword>
<dbReference type="Proteomes" id="UP000256869">
    <property type="component" value="Unassembled WGS sequence"/>
</dbReference>
<keyword evidence="8" id="KW-0547">Nucleotide-binding</keyword>
<dbReference type="PRINTS" id="PR00344">
    <property type="entry name" value="BCTRLSENSOR"/>
</dbReference>
<keyword evidence="10" id="KW-0067">ATP-binding</keyword>
<gene>
    <name evidence="16" type="ORF">DFP95_108162</name>
</gene>
<evidence type="ECO:0000256" key="12">
    <source>
        <dbReference type="ARBA" id="ARBA00023012"/>
    </source>
</evidence>
<dbReference type="SMART" id="SM00304">
    <property type="entry name" value="HAMP"/>
    <property type="match status" value="1"/>
</dbReference>
<evidence type="ECO:0000256" key="11">
    <source>
        <dbReference type="ARBA" id="ARBA00022989"/>
    </source>
</evidence>
<organism evidence="16 17">
    <name type="scientific">Cohnella lupini</name>
    <dbReference type="NCBI Taxonomy" id="1294267"/>
    <lineage>
        <taxon>Bacteria</taxon>
        <taxon>Bacillati</taxon>
        <taxon>Bacillota</taxon>
        <taxon>Bacilli</taxon>
        <taxon>Bacillales</taxon>
        <taxon>Paenibacillaceae</taxon>
        <taxon>Cohnella</taxon>
    </lineage>
</organism>
<dbReference type="Gene3D" id="6.10.340.10">
    <property type="match status" value="1"/>
</dbReference>
<keyword evidence="6" id="KW-0808">Transferase</keyword>
<dbReference type="InterPro" id="IPR050640">
    <property type="entry name" value="Bact_2-comp_sensor_kinase"/>
</dbReference>
<name>A0A3D9IAG9_9BACL</name>
<feature type="transmembrane region" description="Helical" evidence="14">
    <location>
        <begin position="12"/>
        <end position="38"/>
    </location>
</feature>